<name>A0A5R8Q7N1_9FIRM</name>
<dbReference type="EMBL" id="VBWP01000012">
    <property type="protein sequence ID" value="TLG71368.1"/>
    <property type="molecule type" value="Genomic_DNA"/>
</dbReference>
<reference evidence="1 2" key="1">
    <citation type="submission" date="2019-05" db="EMBL/GenBank/DDBJ databases">
        <title>Culicoidintestinum kansasii gen. nov., sp. nov. from the gastrointestinal tract of the biting midge, Culicoides sonorensis.</title>
        <authorList>
            <person name="Neupane S."/>
            <person name="Ghosh A."/>
            <person name="Gunther S."/>
            <person name="Martin K."/>
            <person name="Zurek L."/>
        </authorList>
    </citation>
    <scope>NUCLEOTIDE SEQUENCE [LARGE SCALE GENOMIC DNA]</scope>
    <source>
        <strain evidence="1 2">CS-1</strain>
    </source>
</reference>
<accession>A0A5R8Q7N1</accession>
<gene>
    <name evidence="1" type="ORF">FEZ08_10765</name>
</gene>
<comment type="caution">
    <text evidence="1">The sequence shown here is derived from an EMBL/GenBank/DDBJ whole genome shotgun (WGS) entry which is preliminary data.</text>
</comment>
<proteinExistence type="predicted"/>
<sequence>MAGMLDVFKQAISNYISEAEPTIGMQAVISSVKPLELKLDNNLVIKEYFIEVSQSIPPGALGCRVWVTKNWGGQKYTIHYTQFWR</sequence>
<keyword evidence="2" id="KW-1185">Reference proteome</keyword>
<organism evidence="1 2">
    <name type="scientific">Culicoidibacter larvae</name>
    <dbReference type="NCBI Taxonomy" id="2579976"/>
    <lineage>
        <taxon>Bacteria</taxon>
        <taxon>Bacillati</taxon>
        <taxon>Bacillota</taxon>
        <taxon>Culicoidibacteria</taxon>
        <taxon>Culicoidibacterales</taxon>
        <taxon>Culicoidibacteraceae</taxon>
        <taxon>Culicoidibacter</taxon>
    </lineage>
</organism>
<protein>
    <submittedName>
        <fullName evidence="1">Uncharacterized protein</fullName>
    </submittedName>
</protein>
<dbReference type="InParanoid" id="A0A5R8Q7N1"/>
<dbReference type="AlphaFoldDB" id="A0A5R8Q7N1"/>
<dbReference type="RefSeq" id="WP_138192251.1">
    <property type="nucleotide sequence ID" value="NZ_VBWP01000012.1"/>
</dbReference>
<evidence type="ECO:0000313" key="1">
    <source>
        <dbReference type="EMBL" id="TLG71368.1"/>
    </source>
</evidence>
<dbReference type="Proteomes" id="UP000306912">
    <property type="component" value="Unassembled WGS sequence"/>
</dbReference>
<evidence type="ECO:0000313" key="2">
    <source>
        <dbReference type="Proteomes" id="UP000306912"/>
    </source>
</evidence>